<name>A0AA94H1W4_9ENTR</name>
<keyword evidence="1" id="KW-0812">Transmembrane</keyword>
<keyword evidence="1" id="KW-1133">Transmembrane helix</keyword>
<gene>
    <name evidence="2" type="ORF">SAMN05216286_1497</name>
</gene>
<dbReference type="Proteomes" id="UP000182314">
    <property type="component" value="Unassembled WGS sequence"/>
</dbReference>
<dbReference type="AlphaFoldDB" id="A0AA94H1W4"/>
<protein>
    <submittedName>
        <fullName evidence="2">Uncharacterized protein</fullName>
    </submittedName>
</protein>
<proteinExistence type="predicted"/>
<dbReference type="EMBL" id="FOKO01000002">
    <property type="protein sequence ID" value="SFC07145.1"/>
    <property type="molecule type" value="Genomic_DNA"/>
</dbReference>
<comment type="caution">
    <text evidence="2">The sequence shown here is derived from an EMBL/GenBank/DDBJ whole genome shotgun (WGS) entry which is preliminary data.</text>
</comment>
<evidence type="ECO:0000313" key="3">
    <source>
        <dbReference type="Proteomes" id="UP000182314"/>
    </source>
</evidence>
<reference evidence="2 3" key="1">
    <citation type="submission" date="2016-10" db="EMBL/GenBank/DDBJ databases">
        <authorList>
            <person name="Varghese N."/>
            <person name="Submissions S."/>
        </authorList>
    </citation>
    <scope>NUCLEOTIDE SEQUENCE [LARGE SCALE GENOMIC DNA]</scope>
    <source>
        <strain evidence="2 3">CGMCC 1.7012</strain>
    </source>
</reference>
<keyword evidence="1" id="KW-0472">Membrane</keyword>
<evidence type="ECO:0000256" key="1">
    <source>
        <dbReference type="SAM" id="Phobius"/>
    </source>
</evidence>
<feature type="transmembrane region" description="Helical" evidence="1">
    <location>
        <begin position="15"/>
        <end position="34"/>
    </location>
</feature>
<organism evidence="2 3">
    <name type="scientific">Kosakonia oryzae</name>
    <dbReference type="NCBI Taxonomy" id="497725"/>
    <lineage>
        <taxon>Bacteria</taxon>
        <taxon>Pseudomonadati</taxon>
        <taxon>Pseudomonadota</taxon>
        <taxon>Gammaproteobacteria</taxon>
        <taxon>Enterobacterales</taxon>
        <taxon>Enterobacteriaceae</taxon>
        <taxon>Kosakonia</taxon>
    </lineage>
</organism>
<evidence type="ECO:0000313" key="2">
    <source>
        <dbReference type="EMBL" id="SFC07145.1"/>
    </source>
</evidence>
<sequence length="40" mass="4967">MMNPEENFLHVNNQLINLLVHYFIPVLHIFYHYVQDCFIF</sequence>
<accession>A0AA94H1W4</accession>